<evidence type="ECO:0000313" key="2">
    <source>
        <dbReference type="EnsemblPlants" id="OPUNC07G22750.1"/>
    </source>
</evidence>
<feature type="region of interest" description="Disordered" evidence="1">
    <location>
        <begin position="1"/>
        <end position="45"/>
    </location>
</feature>
<organism evidence="2">
    <name type="scientific">Oryza punctata</name>
    <name type="common">Red rice</name>
    <dbReference type="NCBI Taxonomy" id="4537"/>
    <lineage>
        <taxon>Eukaryota</taxon>
        <taxon>Viridiplantae</taxon>
        <taxon>Streptophyta</taxon>
        <taxon>Embryophyta</taxon>
        <taxon>Tracheophyta</taxon>
        <taxon>Spermatophyta</taxon>
        <taxon>Magnoliopsida</taxon>
        <taxon>Liliopsida</taxon>
        <taxon>Poales</taxon>
        <taxon>Poaceae</taxon>
        <taxon>BOP clade</taxon>
        <taxon>Oryzoideae</taxon>
        <taxon>Oryzeae</taxon>
        <taxon>Oryzinae</taxon>
        <taxon>Oryza</taxon>
    </lineage>
</organism>
<evidence type="ECO:0000256" key="1">
    <source>
        <dbReference type="SAM" id="MobiDB-lite"/>
    </source>
</evidence>
<keyword evidence="3" id="KW-1185">Reference proteome</keyword>
<sequence length="60" mass="6918">MAHQELVAPRIPRRGKKSEEVKRFNSKMATKRKNKDPNPVTQLEKTQARFILQSGQDLDA</sequence>
<dbReference type="HOGENOM" id="CLU_2945782_0_0_1"/>
<protein>
    <submittedName>
        <fullName evidence="2">Uncharacterized protein</fullName>
    </submittedName>
</protein>
<dbReference type="AlphaFoldDB" id="A0A0E0LP10"/>
<reference evidence="2" key="2">
    <citation type="submission" date="2018-05" db="EMBL/GenBank/DDBJ databases">
        <title>OpunRS2 (Oryza punctata Reference Sequence Version 2).</title>
        <authorList>
            <person name="Zhang J."/>
            <person name="Kudrna D."/>
            <person name="Lee S."/>
            <person name="Talag J."/>
            <person name="Welchert J."/>
            <person name="Wing R.A."/>
        </authorList>
    </citation>
    <scope>NUCLEOTIDE SEQUENCE [LARGE SCALE GENOMIC DNA]</scope>
</reference>
<evidence type="ECO:0000313" key="3">
    <source>
        <dbReference type="Proteomes" id="UP000026962"/>
    </source>
</evidence>
<dbReference type="Gramene" id="OPUNC07G22700.1">
    <property type="protein sequence ID" value="OPUNC07G22700.1"/>
    <property type="gene ID" value="OPUNC07G22700"/>
</dbReference>
<dbReference type="Gramene" id="OPUNC07G22750.1">
    <property type="protein sequence ID" value="OPUNC07G22750.1"/>
    <property type="gene ID" value="OPUNC07G22750"/>
</dbReference>
<name>A0A0E0LP10_ORYPU</name>
<dbReference type="EnsemblPlants" id="OPUNC07G22700.1">
    <property type="protein sequence ID" value="OPUNC07G22700.1"/>
    <property type="gene ID" value="OPUNC07G22700"/>
</dbReference>
<reference evidence="2" key="1">
    <citation type="submission" date="2015-04" db="UniProtKB">
        <authorList>
            <consortium name="EnsemblPlants"/>
        </authorList>
    </citation>
    <scope>IDENTIFICATION</scope>
</reference>
<proteinExistence type="predicted"/>
<dbReference type="Proteomes" id="UP000026962">
    <property type="component" value="Chromosome 7"/>
</dbReference>
<accession>A0A0E0LP10</accession>
<dbReference type="EnsemblPlants" id="OPUNC07G22750.1">
    <property type="protein sequence ID" value="OPUNC07G22750.1"/>
    <property type="gene ID" value="OPUNC07G22750"/>
</dbReference>